<evidence type="ECO:0000313" key="1">
    <source>
        <dbReference type="EMBL" id="KIY69173.1"/>
    </source>
</evidence>
<accession>A0A0D7BF84</accession>
<protein>
    <submittedName>
        <fullName evidence="1">Uncharacterized protein</fullName>
    </submittedName>
</protein>
<name>A0A0D7BF84_9AGAR</name>
<keyword evidence="2" id="KW-1185">Reference proteome</keyword>
<dbReference type="EMBL" id="KN880489">
    <property type="protein sequence ID" value="KIY69173.1"/>
    <property type="molecule type" value="Genomic_DNA"/>
</dbReference>
<organism evidence="1 2">
    <name type="scientific">Cylindrobasidium torrendii FP15055 ss-10</name>
    <dbReference type="NCBI Taxonomy" id="1314674"/>
    <lineage>
        <taxon>Eukaryota</taxon>
        <taxon>Fungi</taxon>
        <taxon>Dikarya</taxon>
        <taxon>Basidiomycota</taxon>
        <taxon>Agaricomycotina</taxon>
        <taxon>Agaricomycetes</taxon>
        <taxon>Agaricomycetidae</taxon>
        <taxon>Agaricales</taxon>
        <taxon>Marasmiineae</taxon>
        <taxon>Physalacriaceae</taxon>
        <taxon>Cylindrobasidium</taxon>
    </lineage>
</organism>
<gene>
    <name evidence="1" type="ORF">CYLTODRAFT_409846</name>
</gene>
<sequence length="152" mass="17471">MADLLDRLHAMLDDFEQFQLDDAADDYTSLRSQWEDVLGKCQQRNEEGAPSDEDRSPSALQVRVLYRGAPTVPPKVYHPIMRDDGESLEGEQYFNLRRKHLRTGNTRAKLSFKPVCIAAFVTSALLSALTKALDWEVASVRTRRDKRQQEWC</sequence>
<evidence type="ECO:0000313" key="2">
    <source>
        <dbReference type="Proteomes" id="UP000054007"/>
    </source>
</evidence>
<dbReference type="AlphaFoldDB" id="A0A0D7BF84"/>
<proteinExistence type="predicted"/>
<reference evidence="1 2" key="1">
    <citation type="journal article" date="2015" name="Fungal Genet. Biol.">
        <title>Evolution of novel wood decay mechanisms in Agaricales revealed by the genome sequences of Fistulina hepatica and Cylindrobasidium torrendii.</title>
        <authorList>
            <person name="Floudas D."/>
            <person name="Held B.W."/>
            <person name="Riley R."/>
            <person name="Nagy L.G."/>
            <person name="Koehler G."/>
            <person name="Ransdell A.S."/>
            <person name="Younus H."/>
            <person name="Chow J."/>
            <person name="Chiniquy J."/>
            <person name="Lipzen A."/>
            <person name="Tritt A."/>
            <person name="Sun H."/>
            <person name="Haridas S."/>
            <person name="LaButti K."/>
            <person name="Ohm R.A."/>
            <person name="Kues U."/>
            <person name="Blanchette R.A."/>
            <person name="Grigoriev I.V."/>
            <person name="Minto R.E."/>
            <person name="Hibbett D.S."/>
        </authorList>
    </citation>
    <scope>NUCLEOTIDE SEQUENCE [LARGE SCALE GENOMIC DNA]</scope>
    <source>
        <strain evidence="1 2">FP15055 ss-10</strain>
    </source>
</reference>
<dbReference type="Proteomes" id="UP000054007">
    <property type="component" value="Unassembled WGS sequence"/>
</dbReference>